<dbReference type="Proteomes" id="UP001597213">
    <property type="component" value="Unassembled WGS sequence"/>
</dbReference>
<name>A0ABW4R362_9RHOB</name>
<sequence length="599" mass="66854">MRLGLTLPLLPMETLPSFVSYIAQRNGLRHVQDFVQDMDLSWRQILQLDPGTVQDLAELTGVDAEALAADSFAPVSDGFFRFRGRDLPLSFLNRSALKYCPLCVSNDRDVHGRTWGRALWQLHPLHVCPAHGVMLDVLAPPDYPRCPHDFAGRIADHWALINAVAALDVGREATRFARYLSERLHGHDPRNGASWLDGLPLDVAARLCENVGTLVIAGPNSHPKALDRRRMIEAGAVGFAISVKGLDALRDVYESVRRRSPSSKGGFYADFGFYTRWLLQRMAQPERYRQVLDHFRDFMLDSYPVALGQEILGRTCTRRRWFTWAEIGRKYGLSSGRVARFQRALGISGDDLRRVAPAAYDTELSILSRGLDRKQAAHRLNLHPSGIDKLVAAGLLNHALVLPQMDKLFLPEDIDSFLTAVFANAAMVETSPAGAWPLRNIAHKAALPNAALLRAVISGRLENVWRLRAISGLPALHPDLDEVLDAFESPPLIGLTRDDLRRQLHINCSTVSLLLKSSMIASRQFPHPRTRQPLSLIAAEDLDRFLDLHLPLGLMAWQLGTQAKHVAARLDRAEVWPILLPERCSKIYLRGKAAPVIAI</sequence>
<evidence type="ECO:0000313" key="2">
    <source>
        <dbReference type="EMBL" id="MFD1880661.1"/>
    </source>
</evidence>
<dbReference type="InterPro" id="IPR009492">
    <property type="entry name" value="TniQ"/>
</dbReference>
<keyword evidence="3" id="KW-1185">Reference proteome</keyword>
<gene>
    <name evidence="2" type="ORF">ACFSCT_02895</name>
</gene>
<accession>A0ABW4R362</accession>
<dbReference type="RefSeq" id="WP_379140006.1">
    <property type="nucleotide sequence ID" value="NZ_JBHUEN010000006.1"/>
</dbReference>
<feature type="domain" description="TniQ" evidence="1">
    <location>
        <begin position="6"/>
        <end position="135"/>
    </location>
</feature>
<protein>
    <submittedName>
        <fullName evidence="2">TniQ family protein</fullName>
    </submittedName>
</protein>
<proteinExistence type="predicted"/>
<reference evidence="3" key="1">
    <citation type="journal article" date="2019" name="Int. J. Syst. Evol. Microbiol.">
        <title>The Global Catalogue of Microorganisms (GCM) 10K type strain sequencing project: providing services to taxonomists for standard genome sequencing and annotation.</title>
        <authorList>
            <consortium name="The Broad Institute Genomics Platform"/>
            <consortium name="The Broad Institute Genome Sequencing Center for Infectious Disease"/>
            <person name="Wu L."/>
            <person name="Ma J."/>
        </authorList>
    </citation>
    <scope>NUCLEOTIDE SEQUENCE [LARGE SCALE GENOMIC DNA]</scope>
    <source>
        <strain evidence="3">CCUG 56029</strain>
    </source>
</reference>
<dbReference type="Pfam" id="PF06527">
    <property type="entry name" value="TniQ"/>
    <property type="match status" value="1"/>
</dbReference>
<evidence type="ECO:0000259" key="1">
    <source>
        <dbReference type="Pfam" id="PF06527"/>
    </source>
</evidence>
<evidence type="ECO:0000313" key="3">
    <source>
        <dbReference type="Proteomes" id="UP001597213"/>
    </source>
</evidence>
<organism evidence="2 3">
    <name type="scientific">Paracoccus pacificus</name>
    <dbReference type="NCBI Taxonomy" id="1463598"/>
    <lineage>
        <taxon>Bacteria</taxon>
        <taxon>Pseudomonadati</taxon>
        <taxon>Pseudomonadota</taxon>
        <taxon>Alphaproteobacteria</taxon>
        <taxon>Rhodobacterales</taxon>
        <taxon>Paracoccaceae</taxon>
        <taxon>Paracoccus</taxon>
    </lineage>
</organism>
<dbReference type="EMBL" id="JBHUEN010000006">
    <property type="protein sequence ID" value="MFD1880661.1"/>
    <property type="molecule type" value="Genomic_DNA"/>
</dbReference>
<comment type="caution">
    <text evidence="2">The sequence shown here is derived from an EMBL/GenBank/DDBJ whole genome shotgun (WGS) entry which is preliminary data.</text>
</comment>